<dbReference type="FunFam" id="3.30.70.3190:FF:000001">
    <property type="entry name" value="tRNA pseudouridine synthase Pus10"/>
    <property type="match status" value="1"/>
</dbReference>
<proteinExistence type="inferred from homology"/>
<sequence length="508" mass="59180">MGCQNDMIKVIIEDLAKNNLCNYCILRYLNEKNSNSYNDVDGRIKKLLNAQDEDYLPEIKKTKLNPCSACLGLLQLSDSSEQLNTVINSVIESGYDCDDVTFALSLPISFLIRSRSIWLHLINKFKEFFENKYYPHEIKQEYLVVSIKEVWKWLSSQKIAKMIGKNANNGVDGNFHVNIHINYDDDNLETASLFKMFPEEFQYRNHHKRKFHGEILTRKNVEKMLLETDLKSFDNIYPVPPKTPNTFFQFSTVQCMHDSIYVAGRYNKLSRNLSQTPWMINGERRMESSVEEIIEKPISNYIKNSGTKFSSSGREDVDVRTLGNGRPFVVEILNPRKVKIDQQYMLEIEKEINKSTNDVFVRDLQIVQKKDLHHIKAGEETKTKTYTCFCLIKLDNNDEIPEIKEKLNNLSQIKDLVINQRTPIRVLHRRPLAVRPRTVYWLKADFHEIKNNHLFFKLSLKVGAGTYIKEFVHGDFGRTTPNLSEILEKETDILALDVEEVALQWPPN</sequence>
<dbReference type="InterPro" id="IPR039894">
    <property type="entry name" value="Pus10-like"/>
</dbReference>
<reference evidence="11" key="3">
    <citation type="submission" date="2021-02" db="UniProtKB">
        <authorList>
            <consortium name="EnsemblMetazoa"/>
        </authorList>
    </citation>
    <scope>IDENTIFICATION</scope>
    <source>
        <strain evidence="11">USDA</strain>
    </source>
</reference>
<evidence type="ECO:0000256" key="7">
    <source>
        <dbReference type="ARBA" id="ARBA00083669"/>
    </source>
</evidence>
<dbReference type="Gene3D" id="3.30.70.2510">
    <property type="match status" value="1"/>
</dbReference>
<protein>
    <recommendedName>
        <fullName evidence="2">tRNA pseudouridine(55) synthase</fullName>
        <ecNumber evidence="2">5.4.99.25</ecNumber>
    </recommendedName>
    <alternativeName>
        <fullName evidence="7">tRNA pseudouridine 55 synthase</fullName>
    </alternativeName>
    <alternativeName>
        <fullName evidence="5">tRNA pseudouridylate synthase</fullName>
    </alternativeName>
    <alternativeName>
        <fullName evidence="6">tRNA-uridine isomerase</fullName>
    </alternativeName>
</protein>
<feature type="domain" description="Pus10-like C-terminal" evidence="9">
    <location>
        <begin position="261"/>
        <end position="501"/>
    </location>
</feature>
<organism>
    <name type="scientific">Pediculus humanus subsp. corporis</name>
    <name type="common">Body louse</name>
    <dbReference type="NCBI Taxonomy" id="121224"/>
    <lineage>
        <taxon>Eukaryota</taxon>
        <taxon>Metazoa</taxon>
        <taxon>Ecdysozoa</taxon>
        <taxon>Arthropoda</taxon>
        <taxon>Hexapoda</taxon>
        <taxon>Insecta</taxon>
        <taxon>Pterygota</taxon>
        <taxon>Neoptera</taxon>
        <taxon>Paraneoptera</taxon>
        <taxon>Psocodea</taxon>
        <taxon>Troctomorpha</taxon>
        <taxon>Phthiraptera</taxon>
        <taxon>Anoplura</taxon>
        <taxon>Pediculidae</taxon>
        <taxon>Pediculus</taxon>
    </lineage>
</organism>
<dbReference type="InterPro" id="IPR020103">
    <property type="entry name" value="PsdUridine_synth_cat_dom_sf"/>
</dbReference>
<dbReference type="OrthoDB" id="271937at2759"/>
<dbReference type="HOGENOM" id="CLU_028780_2_0_1"/>
<dbReference type="GO" id="GO:0160148">
    <property type="term" value="F:tRNA pseudouridine(55) synthase activity"/>
    <property type="evidence" value="ECO:0007669"/>
    <property type="project" value="UniProtKB-EC"/>
</dbReference>
<evidence type="ECO:0000313" key="11">
    <source>
        <dbReference type="EnsemblMetazoa" id="PHUM081770-PA"/>
    </source>
</evidence>
<dbReference type="EC" id="5.4.99.25" evidence="2"/>
<keyword evidence="4" id="KW-0413">Isomerase</keyword>
<name>E0VC88_PEDHC</name>
<evidence type="ECO:0000259" key="8">
    <source>
        <dbReference type="Pfam" id="PF21237"/>
    </source>
</evidence>
<dbReference type="InterPro" id="IPR048742">
    <property type="entry name" value="Pus10_N_euk"/>
</dbReference>
<dbReference type="GeneID" id="8231475"/>
<evidence type="ECO:0000313" key="12">
    <source>
        <dbReference type="Proteomes" id="UP000009046"/>
    </source>
</evidence>
<evidence type="ECO:0000259" key="9">
    <source>
        <dbReference type="Pfam" id="PF21238"/>
    </source>
</evidence>
<dbReference type="FunFam" id="3.30.70.2510:FF:000001">
    <property type="entry name" value="tRNA pseudouridine synthase Pus10"/>
    <property type="match status" value="1"/>
</dbReference>
<dbReference type="SUPFAM" id="SSF55120">
    <property type="entry name" value="Pseudouridine synthase"/>
    <property type="match status" value="1"/>
</dbReference>
<dbReference type="GO" id="GO:0003723">
    <property type="term" value="F:RNA binding"/>
    <property type="evidence" value="ECO:0007669"/>
    <property type="project" value="InterPro"/>
</dbReference>
<dbReference type="EnsemblMetazoa" id="PHUM081770-RA">
    <property type="protein sequence ID" value="PHUM081770-PA"/>
    <property type="gene ID" value="PHUM081770"/>
</dbReference>
<dbReference type="VEuPathDB" id="VectorBase:PHUM081770"/>
<dbReference type="Pfam" id="PF21238">
    <property type="entry name" value="Pus10_C"/>
    <property type="match status" value="1"/>
</dbReference>
<dbReference type="AlphaFoldDB" id="E0VC88"/>
<evidence type="ECO:0000256" key="2">
    <source>
        <dbReference type="ARBA" id="ARBA00012787"/>
    </source>
</evidence>
<dbReference type="KEGG" id="phu:Phum_PHUM081770"/>
<gene>
    <name evidence="11" type="primary">8231475</name>
    <name evidence="10" type="ORF">Phum_PHUM081770</name>
</gene>
<keyword evidence="12" id="KW-1185">Reference proteome</keyword>
<accession>E0VC88</accession>
<dbReference type="OMA" id="WFALQRK"/>
<dbReference type="Gene3D" id="3.30.70.3190">
    <property type="match status" value="1"/>
</dbReference>
<reference evidence="10" key="1">
    <citation type="submission" date="2007-04" db="EMBL/GenBank/DDBJ databases">
        <title>Annotation of Pediculus humanus corporis strain USDA.</title>
        <authorList>
            <person name="Kirkness E."/>
            <person name="Hannick L."/>
            <person name="Hass B."/>
            <person name="Bruggner R."/>
            <person name="Lawson D."/>
            <person name="Bidwell S."/>
            <person name="Joardar V."/>
            <person name="Caler E."/>
            <person name="Walenz B."/>
            <person name="Inman J."/>
            <person name="Schobel S."/>
            <person name="Galinsky K."/>
            <person name="Amedeo P."/>
            <person name="Strausberg R."/>
        </authorList>
    </citation>
    <scope>NUCLEOTIDE SEQUENCE</scope>
    <source>
        <strain evidence="10">USDA</strain>
    </source>
</reference>
<keyword evidence="3" id="KW-0819">tRNA processing</keyword>
<dbReference type="EMBL" id="AAZO01000974">
    <property type="status" value="NOT_ANNOTATED_CDS"/>
    <property type="molecule type" value="Genomic_DNA"/>
</dbReference>
<dbReference type="FunCoup" id="E0VC88">
    <property type="interactions" value="1781"/>
</dbReference>
<dbReference type="CTD" id="8231475"/>
<evidence type="ECO:0000256" key="3">
    <source>
        <dbReference type="ARBA" id="ARBA00022694"/>
    </source>
</evidence>
<dbReference type="STRING" id="121224.E0VC88"/>
<dbReference type="EMBL" id="DS235049">
    <property type="protein sequence ID" value="EEB10994.1"/>
    <property type="molecule type" value="Genomic_DNA"/>
</dbReference>
<evidence type="ECO:0000256" key="1">
    <source>
        <dbReference type="ARBA" id="ARBA00009652"/>
    </source>
</evidence>
<feature type="domain" description="Pus10 N-terminal eukaryotes" evidence="8">
    <location>
        <begin position="67"/>
        <end position="255"/>
    </location>
</feature>
<dbReference type="eggNOG" id="KOG2364">
    <property type="taxonomic scope" value="Eukaryota"/>
</dbReference>
<dbReference type="InterPro" id="IPR048741">
    <property type="entry name" value="Pus10-like_C"/>
</dbReference>
<dbReference type="NCBIfam" id="TIGR01213">
    <property type="entry name" value="pseudo_Pus10arc"/>
    <property type="match status" value="1"/>
</dbReference>
<evidence type="ECO:0000256" key="6">
    <source>
        <dbReference type="ARBA" id="ARBA00079393"/>
    </source>
</evidence>
<dbReference type="InParanoid" id="E0VC88"/>
<evidence type="ECO:0000256" key="4">
    <source>
        <dbReference type="ARBA" id="ARBA00023235"/>
    </source>
</evidence>
<dbReference type="GO" id="GO:0031119">
    <property type="term" value="P:tRNA pseudouridine synthesis"/>
    <property type="evidence" value="ECO:0007669"/>
    <property type="project" value="TreeGrafter"/>
</dbReference>
<dbReference type="PANTHER" id="PTHR21568">
    <property type="entry name" value="TRNA PSEUDOURIDINE SYNTHASE PUS10"/>
    <property type="match status" value="1"/>
</dbReference>
<dbReference type="RefSeq" id="XP_002423732.1">
    <property type="nucleotide sequence ID" value="XM_002423687.1"/>
</dbReference>
<dbReference type="Pfam" id="PF21237">
    <property type="entry name" value="Pus10_N_euk"/>
    <property type="match status" value="1"/>
</dbReference>
<reference evidence="10" key="2">
    <citation type="submission" date="2007-04" db="EMBL/GenBank/DDBJ databases">
        <title>The genome of the human body louse.</title>
        <authorList>
            <consortium name="The Human Body Louse Genome Consortium"/>
            <person name="Kirkness E."/>
            <person name="Walenz B."/>
            <person name="Hass B."/>
            <person name="Bruggner R."/>
            <person name="Strausberg R."/>
        </authorList>
    </citation>
    <scope>NUCLEOTIDE SEQUENCE</scope>
    <source>
        <strain evidence="10">USDA</strain>
    </source>
</reference>
<dbReference type="Proteomes" id="UP000009046">
    <property type="component" value="Unassembled WGS sequence"/>
</dbReference>
<dbReference type="PANTHER" id="PTHR21568:SF0">
    <property type="entry name" value="TRNA PSEUDOURIDINE SYNTHASE PUS10"/>
    <property type="match status" value="1"/>
</dbReference>
<comment type="similarity">
    <text evidence="1">Belongs to the pseudouridine synthase Pus10 family.</text>
</comment>
<evidence type="ECO:0000256" key="5">
    <source>
        <dbReference type="ARBA" id="ARBA00075270"/>
    </source>
</evidence>
<evidence type="ECO:0000313" key="10">
    <source>
        <dbReference type="EMBL" id="EEB10994.1"/>
    </source>
</evidence>